<dbReference type="InterPro" id="IPR046858">
    <property type="entry name" value="ChrB_N"/>
</dbReference>
<organism evidence="2 3">
    <name type="scientific">Fictibacillus marinisediminis</name>
    <dbReference type="NCBI Taxonomy" id="2878389"/>
    <lineage>
        <taxon>Bacteria</taxon>
        <taxon>Bacillati</taxon>
        <taxon>Bacillota</taxon>
        <taxon>Bacilli</taxon>
        <taxon>Bacillales</taxon>
        <taxon>Fictibacillaceae</taxon>
        <taxon>Fictibacillus</taxon>
    </lineage>
</organism>
<keyword evidence="3" id="KW-1185">Reference proteome</keyword>
<reference evidence="2" key="1">
    <citation type="submission" date="2021-09" db="EMBL/GenBank/DDBJ databases">
        <title>Genome analysis of Fictibacillus sp. KIGAM418 isolated from marine sediment.</title>
        <authorList>
            <person name="Seo M.-J."/>
            <person name="Cho E.-S."/>
            <person name="Hwang C.Y."/>
        </authorList>
    </citation>
    <scope>NUCLEOTIDE SEQUENCE</scope>
    <source>
        <strain evidence="2">KIGAM418</strain>
    </source>
</reference>
<name>A0A9X1X800_9BACL</name>
<dbReference type="AlphaFoldDB" id="A0A9X1X800"/>
<proteinExistence type="predicted"/>
<dbReference type="Proteomes" id="UP001139011">
    <property type="component" value="Unassembled WGS sequence"/>
</dbReference>
<dbReference type="Pfam" id="PF20229">
    <property type="entry name" value="ChrB_N"/>
    <property type="match status" value="1"/>
</dbReference>
<comment type="caution">
    <text evidence="2">The sequence shown here is derived from an EMBL/GenBank/DDBJ whole genome shotgun (WGS) entry which is preliminary data.</text>
</comment>
<protein>
    <recommendedName>
        <fullName evidence="1">ChrB N-terminal domain-containing protein</fullName>
    </recommendedName>
</protein>
<evidence type="ECO:0000259" key="1">
    <source>
        <dbReference type="Pfam" id="PF20229"/>
    </source>
</evidence>
<feature type="domain" description="ChrB N-terminal" evidence="1">
    <location>
        <begin position="22"/>
        <end position="176"/>
    </location>
</feature>
<evidence type="ECO:0000313" key="2">
    <source>
        <dbReference type="EMBL" id="MCK6255802.1"/>
    </source>
</evidence>
<gene>
    <name evidence="2" type="ORF">LCY76_04190</name>
</gene>
<evidence type="ECO:0000313" key="3">
    <source>
        <dbReference type="Proteomes" id="UP001139011"/>
    </source>
</evidence>
<dbReference type="RefSeq" id="WP_248251567.1">
    <property type="nucleotide sequence ID" value="NZ_JAIWJX010000002.1"/>
</dbReference>
<dbReference type="EMBL" id="JAIWJX010000002">
    <property type="protein sequence ID" value="MCK6255802.1"/>
    <property type="molecule type" value="Genomic_DNA"/>
</dbReference>
<accession>A0A9X1X800</accession>
<sequence length="183" mass="21984">MEENRTWYLFSYKVPAEPSTLRVRIWRNLKALGVLYIQQSVCLVPKTPDIENKLARLRTLIGEHHGESFMVEIVQFSHYSQQELIQLFNAQRAMEYEELLESCSRFLQSIKDEIQTGQDQFGDIEENEMELMRLKRWYRKIMKRDYFKHELSLHSKECLKRCEEKLYSFSEAVYELEGAYHGE</sequence>